<dbReference type="Proteomes" id="UP000177967">
    <property type="component" value="Unassembled WGS sequence"/>
</dbReference>
<comment type="caution">
    <text evidence="2">The sequence shown here is derived from an EMBL/GenBank/DDBJ whole genome shotgun (WGS) entry which is preliminary data.</text>
</comment>
<dbReference type="EMBL" id="MHBW01000032">
    <property type="protein sequence ID" value="OGY08000.1"/>
    <property type="molecule type" value="Genomic_DNA"/>
</dbReference>
<organism evidence="2 3">
    <name type="scientific">Candidatus Blackburnbacteria bacterium RIFCSPHIGHO2_01_FULL_43_15b</name>
    <dbReference type="NCBI Taxonomy" id="1797513"/>
    <lineage>
        <taxon>Bacteria</taxon>
        <taxon>Candidatus Blackburniibacteriota</taxon>
    </lineage>
</organism>
<evidence type="ECO:0000259" key="1">
    <source>
        <dbReference type="PROSITE" id="PS51186"/>
    </source>
</evidence>
<evidence type="ECO:0000313" key="2">
    <source>
        <dbReference type="EMBL" id="OGY08000.1"/>
    </source>
</evidence>
<accession>A0A1G1UY17</accession>
<proteinExistence type="predicted"/>
<dbReference type="InterPro" id="IPR000182">
    <property type="entry name" value="GNAT_dom"/>
</dbReference>
<feature type="domain" description="N-acetyltransferase" evidence="1">
    <location>
        <begin position="27"/>
        <end position="228"/>
    </location>
</feature>
<evidence type="ECO:0000313" key="3">
    <source>
        <dbReference type="Proteomes" id="UP000177967"/>
    </source>
</evidence>
<name>A0A1G1UY17_9BACT</name>
<dbReference type="PROSITE" id="PS51186">
    <property type="entry name" value="GNAT"/>
    <property type="match status" value="1"/>
</dbReference>
<dbReference type="AlphaFoldDB" id="A0A1G1UY17"/>
<gene>
    <name evidence="2" type="ORF">A2782_01950</name>
</gene>
<reference evidence="2 3" key="1">
    <citation type="journal article" date="2016" name="Nat. Commun.">
        <title>Thousands of microbial genomes shed light on interconnected biogeochemical processes in an aquifer system.</title>
        <authorList>
            <person name="Anantharaman K."/>
            <person name="Brown C.T."/>
            <person name="Hug L.A."/>
            <person name="Sharon I."/>
            <person name="Castelle C.J."/>
            <person name="Probst A.J."/>
            <person name="Thomas B.C."/>
            <person name="Singh A."/>
            <person name="Wilkins M.J."/>
            <person name="Karaoz U."/>
            <person name="Brodie E.L."/>
            <person name="Williams K.H."/>
            <person name="Hubbard S.S."/>
            <person name="Banfield J.F."/>
        </authorList>
    </citation>
    <scope>NUCLEOTIDE SEQUENCE [LARGE SCALE GENOMIC DNA]</scope>
</reference>
<dbReference type="SUPFAM" id="SSF55729">
    <property type="entry name" value="Acyl-CoA N-acyltransferases (Nat)"/>
    <property type="match status" value="1"/>
</dbReference>
<dbReference type="GO" id="GO:0016747">
    <property type="term" value="F:acyltransferase activity, transferring groups other than amino-acyl groups"/>
    <property type="evidence" value="ECO:0007669"/>
    <property type="project" value="InterPro"/>
</dbReference>
<dbReference type="InterPro" id="IPR016181">
    <property type="entry name" value="Acyl_CoA_acyltransferase"/>
</dbReference>
<protein>
    <recommendedName>
        <fullName evidence="1">N-acetyltransferase domain-containing protein</fullName>
    </recommendedName>
</protein>
<sequence length="273" mass="31045">MTTTERPRFNADLGVDFAPEYRPSAVVTRRASTPSDFGAWLEVCQKYFPDTARLTVDYIQEQARDSRQVQSQFWMMEEEGALVGIRWTVHIPGSSVASGIYGVVEEAYRGGGRYPRLMQESESFLIGRGAKIITIECADPFSQSDSVEKRKAVGRIRYFTDHGYFFVDPSRVRYYRPDPNPNRPDFAETVQSGFVFGFKPLGDASEFLDFKQGTPILYKSRFMGLYLAFVHLDTDVDVDTLRTHFRAVTAEFEEVSRINAPNVPLWDPAVVSQ</sequence>
<dbReference type="Gene3D" id="3.40.630.30">
    <property type="match status" value="1"/>
</dbReference>